<dbReference type="InterPro" id="IPR052337">
    <property type="entry name" value="SAT4-like"/>
</dbReference>
<feature type="transmembrane region" description="Helical" evidence="7">
    <location>
        <begin position="167"/>
        <end position="188"/>
    </location>
</feature>
<proteinExistence type="inferred from homology"/>
<protein>
    <recommendedName>
        <fullName evidence="8">Rhodopsin domain-containing protein</fullName>
    </recommendedName>
</protein>
<dbReference type="OrthoDB" id="61113at2759"/>
<evidence type="ECO:0000256" key="3">
    <source>
        <dbReference type="ARBA" id="ARBA00022989"/>
    </source>
</evidence>
<feature type="transmembrane region" description="Helical" evidence="7">
    <location>
        <begin position="90"/>
        <end position="111"/>
    </location>
</feature>
<feature type="compositionally biased region" description="Basic and acidic residues" evidence="6">
    <location>
        <begin position="18"/>
        <end position="42"/>
    </location>
</feature>
<dbReference type="AlphaFoldDB" id="A0A6G1JRL8"/>
<comment type="subcellular location">
    <subcellularLocation>
        <location evidence="1">Membrane</location>
        <topology evidence="1">Multi-pass membrane protein</topology>
    </subcellularLocation>
</comment>
<evidence type="ECO:0000256" key="7">
    <source>
        <dbReference type="SAM" id="Phobius"/>
    </source>
</evidence>
<evidence type="ECO:0000259" key="8">
    <source>
        <dbReference type="Pfam" id="PF20684"/>
    </source>
</evidence>
<keyword evidence="4 7" id="KW-0472">Membrane</keyword>
<evidence type="ECO:0000313" key="9">
    <source>
        <dbReference type="EMBL" id="KAF2703150.1"/>
    </source>
</evidence>
<feature type="transmembrane region" description="Helical" evidence="7">
    <location>
        <begin position="288"/>
        <end position="310"/>
    </location>
</feature>
<feature type="transmembrane region" description="Helical" evidence="7">
    <location>
        <begin position="200"/>
        <end position="233"/>
    </location>
</feature>
<dbReference type="PANTHER" id="PTHR33048">
    <property type="entry name" value="PTH11-LIKE INTEGRAL MEMBRANE PROTEIN (AFU_ORTHOLOGUE AFUA_5G11245)"/>
    <property type="match status" value="1"/>
</dbReference>
<dbReference type="Pfam" id="PF20684">
    <property type="entry name" value="Fung_rhodopsin"/>
    <property type="match status" value="1"/>
</dbReference>
<evidence type="ECO:0000256" key="2">
    <source>
        <dbReference type="ARBA" id="ARBA00022692"/>
    </source>
</evidence>
<dbReference type="GO" id="GO:0016020">
    <property type="term" value="C:membrane"/>
    <property type="evidence" value="ECO:0007669"/>
    <property type="project" value="UniProtKB-SubCell"/>
</dbReference>
<evidence type="ECO:0000256" key="6">
    <source>
        <dbReference type="SAM" id="MobiDB-lite"/>
    </source>
</evidence>
<feature type="region of interest" description="Disordered" evidence="6">
    <location>
        <begin position="362"/>
        <end position="383"/>
    </location>
</feature>
<dbReference type="Proteomes" id="UP000799428">
    <property type="component" value="Unassembled WGS sequence"/>
</dbReference>
<accession>A0A6G1JRL8</accession>
<dbReference type="PANTHER" id="PTHR33048:SF47">
    <property type="entry name" value="INTEGRAL MEMBRANE PROTEIN-RELATED"/>
    <property type="match status" value="1"/>
</dbReference>
<evidence type="ECO:0000313" key="10">
    <source>
        <dbReference type="Proteomes" id="UP000799428"/>
    </source>
</evidence>
<name>A0A6G1JRL8_9PLEO</name>
<evidence type="ECO:0000256" key="5">
    <source>
        <dbReference type="ARBA" id="ARBA00038359"/>
    </source>
</evidence>
<evidence type="ECO:0000256" key="1">
    <source>
        <dbReference type="ARBA" id="ARBA00004141"/>
    </source>
</evidence>
<dbReference type="InterPro" id="IPR049326">
    <property type="entry name" value="Rhodopsin_dom_fungi"/>
</dbReference>
<reference evidence="9" key="1">
    <citation type="journal article" date="2020" name="Stud. Mycol.">
        <title>101 Dothideomycetes genomes: a test case for predicting lifestyles and emergence of pathogens.</title>
        <authorList>
            <person name="Haridas S."/>
            <person name="Albert R."/>
            <person name="Binder M."/>
            <person name="Bloem J."/>
            <person name="Labutti K."/>
            <person name="Salamov A."/>
            <person name="Andreopoulos B."/>
            <person name="Baker S."/>
            <person name="Barry K."/>
            <person name="Bills G."/>
            <person name="Bluhm B."/>
            <person name="Cannon C."/>
            <person name="Castanera R."/>
            <person name="Culley D."/>
            <person name="Daum C."/>
            <person name="Ezra D."/>
            <person name="Gonzalez J."/>
            <person name="Henrissat B."/>
            <person name="Kuo A."/>
            <person name="Liang C."/>
            <person name="Lipzen A."/>
            <person name="Lutzoni F."/>
            <person name="Magnuson J."/>
            <person name="Mondo S."/>
            <person name="Nolan M."/>
            <person name="Ohm R."/>
            <person name="Pangilinan J."/>
            <person name="Park H.-J."/>
            <person name="Ramirez L."/>
            <person name="Alfaro M."/>
            <person name="Sun H."/>
            <person name="Tritt A."/>
            <person name="Yoshinaga Y."/>
            <person name="Zwiers L.-H."/>
            <person name="Turgeon B."/>
            <person name="Goodwin S."/>
            <person name="Spatafora J."/>
            <person name="Crous P."/>
            <person name="Grigoriev I."/>
        </authorList>
    </citation>
    <scope>NUCLEOTIDE SEQUENCE</scope>
    <source>
        <strain evidence="9">CBS 279.74</strain>
    </source>
</reference>
<evidence type="ECO:0000256" key="4">
    <source>
        <dbReference type="ARBA" id="ARBA00023136"/>
    </source>
</evidence>
<feature type="domain" description="Rhodopsin" evidence="8">
    <location>
        <begin position="108"/>
        <end position="216"/>
    </location>
</feature>
<feature type="transmembrane region" description="Helical" evidence="7">
    <location>
        <begin position="245"/>
        <end position="267"/>
    </location>
</feature>
<gene>
    <name evidence="9" type="ORF">K504DRAFT_451904</name>
</gene>
<feature type="compositionally biased region" description="Basic residues" evidence="6">
    <location>
        <begin position="406"/>
        <end position="417"/>
    </location>
</feature>
<feature type="transmembrane region" description="Helical" evidence="7">
    <location>
        <begin position="123"/>
        <end position="143"/>
    </location>
</feature>
<organism evidence="9 10">
    <name type="scientific">Pleomassaria siparia CBS 279.74</name>
    <dbReference type="NCBI Taxonomy" id="1314801"/>
    <lineage>
        <taxon>Eukaryota</taxon>
        <taxon>Fungi</taxon>
        <taxon>Dikarya</taxon>
        <taxon>Ascomycota</taxon>
        <taxon>Pezizomycotina</taxon>
        <taxon>Dothideomycetes</taxon>
        <taxon>Pleosporomycetidae</taxon>
        <taxon>Pleosporales</taxon>
        <taxon>Pleomassariaceae</taxon>
        <taxon>Pleomassaria</taxon>
    </lineage>
</organism>
<feature type="region of interest" description="Disordered" evidence="6">
    <location>
        <begin position="1"/>
        <end position="50"/>
    </location>
</feature>
<dbReference type="EMBL" id="MU005789">
    <property type="protein sequence ID" value="KAF2703150.1"/>
    <property type="molecule type" value="Genomic_DNA"/>
</dbReference>
<feature type="compositionally biased region" description="Polar residues" evidence="6">
    <location>
        <begin position="368"/>
        <end position="380"/>
    </location>
</feature>
<feature type="region of interest" description="Disordered" evidence="6">
    <location>
        <begin position="403"/>
        <end position="424"/>
    </location>
</feature>
<keyword evidence="10" id="KW-1185">Reference proteome</keyword>
<keyword evidence="2 7" id="KW-0812">Transmembrane</keyword>
<keyword evidence="3 7" id="KW-1133">Transmembrane helix</keyword>
<comment type="similarity">
    <text evidence="5">Belongs to the SAT4 family.</text>
</comment>
<sequence>MGLLVLHNTSLIPSYPPSRDREERRGERQRERRREREKESRHSPATQQAGNLHVLPRINMPYTNAIFAELLKNPPDPNGPIPLANRPSTMYGTVLPFHIIAWIAVISRLYTRFRIVREPGWDDYTIIMAALTNVVCMVGYIGGIETGGMGNHLIYLTEDQFAVTMKWLYLVSGGYSLTTTLVKVSVLCQYLRLFQKDAKLRLICIVLLVLATFISLAATNMAFDIAIFLVPTAEYIKLGLGRKQVLALTGLFTLGSVVVLMAVLRLWTAVRNNKATLSSMDFTWWYPLTLILSCIELDLSIICGSIPIFWPNMVVFLAHIFVVNEVHVTNHLRLDDEGVERGHYGAEDFELGASMDWDAGRSRENLTRGPSASESGNGKTDYSDQFVVDHVTGKVQDRTYVQVGHVQKKKKKKKEKKGWREFMS</sequence>